<gene>
    <name evidence="2" type="ORF">LSALG_LOCUS24669</name>
</gene>
<dbReference type="Proteomes" id="UP001177003">
    <property type="component" value="Chromosome 5"/>
</dbReference>
<reference evidence="2" key="1">
    <citation type="submission" date="2023-04" db="EMBL/GenBank/DDBJ databases">
        <authorList>
            <person name="Vijverberg K."/>
            <person name="Xiong W."/>
            <person name="Schranz E."/>
        </authorList>
    </citation>
    <scope>NUCLEOTIDE SEQUENCE</scope>
</reference>
<keyword evidence="1" id="KW-1133">Transmembrane helix</keyword>
<proteinExistence type="predicted"/>
<evidence type="ECO:0000313" key="2">
    <source>
        <dbReference type="EMBL" id="CAI9285183.1"/>
    </source>
</evidence>
<dbReference type="AlphaFoldDB" id="A0AA35Z3X4"/>
<sequence length="168" mass="18944">MLKKVVVRVINKVIDNAEFASEIQGVLEACESLRFKKGKRMGSCSIRVGEPEVPDPSCVARRATKLDAALSSLAETNFVGLFRLEELDYDDFPPVLLQAKSVRFFLGLRGLICVFHFCLLCSCLSMYYMYSKEYWPLITINCVFCLVILPGSVFFHFLVVCIHIVVAC</sequence>
<organism evidence="2 3">
    <name type="scientific">Lactuca saligna</name>
    <name type="common">Willowleaf lettuce</name>
    <dbReference type="NCBI Taxonomy" id="75948"/>
    <lineage>
        <taxon>Eukaryota</taxon>
        <taxon>Viridiplantae</taxon>
        <taxon>Streptophyta</taxon>
        <taxon>Embryophyta</taxon>
        <taxon>Tracheophyta</taxon>
        <taxon>Spermatophyta</taxon>
        <taxon>Magnoliopsida</taxon>
        <taxon>eudicotyledons</taxon>
        <taxon>Gunneridae</taxon>
        <taxon>Pentapetalae</taxon>
        <taxon>asterids</taxon>
        <taxon>campanulids</taxon>
        <taxon>Asterales</taxon>
        <taxon>Asteraceae</taxon>
        <taxon>Cichorioideae</taxon>
        <taxon>Cichorieae</taxon>
        <taxon>Lactucinae</taxon>
        <taxon>Lactuca</taxon>
    </lineage>
</organism>
<keyword evidence="3" id="KW-1185">Reference proteome</keyword>
<feature type="transmembrane region" description="Helical" evidence="1">
    <location>
        <begin position="106"/>
        <end position="128"/>
    </location>
</feature>
<evidence type="ECO:0000256" key="1">
    <source>
        <dbReference type="SAM" id="Phobius"/>
    </source>
</evidence>
<name>A0AA35Z3X4_LACSI</name>
<keyword evidence="1" id="KW-0472">Membrane</keyword>
<evidence type="ECO:0000313" key="3">
    <source>
        <dbReference type="Proteomes" id="UP001177003"/>
    </source>
</evidence>
<protein>
    <submittedName>
        <fullName evidence="2">Uncharacterized protein</fullName>
    </submittedName>
</protein>
<accession>A0AA35Z3X4</accession>
<keyword evidence="1" id="KW-0812">Transmembrane</keyword>
<dbReference type="EMBL" id="OX465081">
    <property type="protein sequence ID" value="CAI9285183.1"/>
    <property type="molecule type" value="Genomic_DNA"/>
</dbReference>
<feature type="transmembrane region" description="Helical" evidence="1">
    <location>
        <begin position="134"/>
        <end position="167"/>
    </location>
</feature>